<dbReference type="SUPFAM" id="SSF81901">
    <property type="entry name" value="HCP-like"/>
    <property type="match status" value="1"/>
</dbReference>
<dbReference type="InterPro" id="IPR050767">
    <property type="entry name" value="Sel1_AlgK"/>
</dbReference>
<dbReference type="RefSeq" id="XP_068358471.1">
    <property type="nucleotide sequence ID" value="XM_068492771.1"/>
</dbReference>
<dbReference type="GeneID" id="94827475"/>
<evidence type="ECO:0000313" key="2">
    <source>
        <dbReference type="EMBL" id="OHT05335.1"/>
    </source>
</evidence>
<dbReference type="PANTHER" id="PTHR11102:SF160">
    <property type="entry name" value="ERAD-ASSOCIATED E3 UBIQUITIN-PROTEIN LIGASE COMPONENT HRD3"/>
    <property type="match status" value="1"/>
</dbReference>
<comment type="similarity">
    <text evidence="1">Belongs to the sel-1 family.</text>
</comment>
<sequence length="60" mass="6788">MSIDKGNSNAMNAYANMLENGEGIERNYSEAIKYYKMSFDKGNSDALIQYNNLKSLISKQ</sequence>
<keyword evidence="3" id="KW-1185">Reference proteome</keyword>
<dbReference type="Pfam" id="PF08238">
    <property type="entry name" value="Sel1"/>
    <property type="match status" value="1"/>
</dbReference>
<protein>
    <recommendedName>
        <fullName evidence="4">Sel1 repeat family protein</fullName>
    </recommendedName>
</protein>
<dbReference type="InterPro" id="IPR006597">
    <property type="entry name" value="Sel1-like"/>
</dbReference>
<dbReference type="VEuPathDB" id="TrichDB:TRFO_05907"/>
<dbReference type="AlphaFoldDB" id="A0A1J4K1R8"/>
<dbReference type="PANTHER" id="PTHR11102">
    <property type="entry name" value="SEL-1-LIKE PROTEIN"/>
    <property type="match status" value="1"/>
</dbReference>
<dbReference type="Gene3D" id="1.25.40.10">
    <property type="entry name" value="Tetratricopeptide repeat domain"/>
    <property type="match status" value="1"/>
</dbReference>
<gene>
    <name evidence="2" type="ORF">TRFO_05907</name>
</gene>
<reference evidence="2" key="1">
    <citation type="submission" date="2016-10" db="EMBL/GenBank/DDBJ databases">
        <authorList>
            <person name="Benchimol M."/>
            <person name="Almeida L.G."/>
            <person name="Vasconcelos A.T."/>
            <person name="Perreira-Neves A."/>
            <person name="Rosa I.A."/>
            <person name="Tasca T."/>
            <person name="Bogo M.R."/>
            <person name="de Souza W."/>
        </authorList>
    </citation>
    <scope>NUCLEOTIDE SEQUENCE [LARGE SCALE GENOMIC DNA]</scope>
    <source>
        <strain evidence="2">K</strain>
    </source>
</reference>
<organism evidence="2 3">
    <name type="scientific">Tritrichomonas foetus</name>
    <dbReference type="NCBI Taxonomy" id="1144522"/>
    <lineage>
        <taxon>Eukaryota</taxon>
        <taxon>Metamonada</taxon>
        <taxon>Parabasalia</taxon>
        <taxon>Tritrichomonadida</taxon>
        <taxon>Tritrichomonadidae</taxon>
        <taxon>Tritrichomonas</taxon>
    </lineage>
</organism>
<dbReference type="Proteomes" id="UP000179807">
    <property type="component" value="Unassembled WGS sequence"/>
</dbReference>
<evidence type="ECO:0008006" key="4">
    <source>
        <dbReference type="Google" id="ProtNLM"/>
    </source>
</evidence>
<dbReference type="OrthoDB" id="2384430at2759"/>
<comment type="caution">
    <text evidence="2">The sequence shown here is derived from an EMBL/GenBank/DDBJ whole genome shotgun (WGS) entry which is preliminary data.</text>
</comment>
<evidence type="ECO:0000313" key="3">
    <source>
        <dbReference type="Proteomes" id="UP000179807"/>
    </source>
</evidence>
<name>A0A1J4K1R8_9EUKA</name>
<proteinExistence type="inferred from homology"/>
<accession>A0A1J4K1R8</accession>
<evidence type="ECO:0000256" key="1">
    <source>
        <dbReference type="ARBA" id="ARBA00038101"/>
    </source>
</evidence>
<dbReference type="EMBL" id="MLAK01000760">
    <property type="protein sequence ID" value="OHT05335.1"/>
    <property type="molecule type" value="Genomic_DNA"/>
</dbReference>
<dbReference type="InterPro" id="IPR011990">
    <property type="entry name" value="TPR-like_helical_dom_sf"/>
</dbReference>
<dbReference type="SMART" id="SM00671">
    <property type="entry name" value="SEL1"/>
    <property type="match status" value="1"/>
</dbReference>